<dbReference type="PROSITE" id="PS50948">
    <property type="entry name" value="PAN"/>
    <property type="match status" value="2"/>
</dbReference>
<dbReference type="InterPro" id="IPR021820">
    <property type="entry name" value="S-locus_recpt_kinase_C"/>
</dbReference>
<dbReference type="InterPro" id="IPR000858">
    <property type="entry name" value="S_locus_glycoprot_dom"/>
</dbReference>
<feature type="domain" description="Apple" evidence="23">
    <location>
        <begin position="342"/>
        <end position="423"/>
    </location>
</feature>
<dbReference type="PROSITE" id="PS00107">
    <property type="entry name" value="PROTEIN_KINASE_ATP"/>
    <property type="match status" value="1"/>
</dbReference>
<dbReference type="PANTHER" id="PTHR32444:SF183">
    <property type="entry name" value="APPLE DOMAIN-CONTAINING PROTEIN"/>
    <property type="match status" value="1"/>
</dbReference>
<dbReference type="EMBL" id="JACGCM010001204">
    <property type="protein sequence ID" value="KAF6159068.1"/>
    <property type="molecule type" value="Genomic_DNA"/>
</dbReference>
<dbReference type="FunFam" id="3.50.4.10:FF:000002">
    <property type="entry name" value="G-type lectin S-receptor-like serine/threonine-protein kinase"/>
    <property type="match status" value="1"/>
</dbReference>
<evidence type="ECO:0000256" key="9">
    <source>
        <dbReference type="ARBA" id="ARBA00022777"/>
    </source>
</evidence>
<dbReference type="PROSITE" id="PS50927">
    <property type="entry name" value="BULB_LECTIN"/>
    <property type="match status" value="2"/>
</dbReference>
<dbReference type="InterPro" id="IPR017441">
    <property type="entry name" value="Protein_kinase_ATP_BS"/>
</dbReference>
<name>A0A7J7MWJ4_9MAGN</name>
<dbReference type="CDD" id="cd00028">
    <property type="entry name" value="B_lectin"/>
    <property type="match status" value="2"/>
</dbReference>
<keyword evidence="10 18" id="KW-0067">ATP-binding</keyword>
<feature type="domain" description="Bulb-type lectin" evidence="22">
    <location>
        <begin position="725"/>
        <end position="849"/>
    </location>
</feature>
<evidence type="ECO:0000256" key="1">
    <source>
        <dbReference type="ARBA" id="ARBA00004167"/>
    </source>
</evidence>
<evidence type="ECO:0000259" key="22">
    <source>
        <dbReference type="PROSITE" id="PS50927"/>
    </source>
</evidence>
<comment type="caution">
    <text evidence="24">The sequence shown here is derived from an EMBL/GenBank/DDBJ whole genome shotgun (WGS) entry which is preliminary data.</text>
</comment>
<feature type="domain" description="Bulb-type lectin" evidence="22">
    <location>
        <begin position="24"/>
        <end position="148"/>
    </location>
</feature>
<keyword evidence="9" id="KW-0418">Kinase</keyword>
<dbReference type="SMART" id="SM00473">
    <property type="entry name" value="PAN_AP"/>
    <property type="match status" value="2"/>
</dbReference>
<dbReference type="FunFam" id="3.30.200.20:FF:000195">
    <property type="entry name" value="G-type lectin S-receptor-like serine/threonine-protein kinase"/>
    <property type="match status" value="2"/>
</dbReference>
<evidence type="ECO:0000313" key="25">
    <source>
        <dbReference type="Proteomes" id="UP000541444"/>
    </source>
</evidence>
<dbReference type="Pfam" id="PF07714">
    <property type="entry name" value="PK_Tyr_Ser-Thr"/>
    <property type="match status" value="2"/>
</dbReference>
<dbReference type="GO" id="GO:0005524">
    <property type="term" value="F:ATP binding"/>
    <property type="evidence" value="ECO:0007669"/>
    <property type="project" value="UniProtKB-UniRule"/>
</dbReference>
<evidence type="ECO:0000256" key="6">
    <source>
        <dbReference type="ARBA" id="ARBA00022692"/>
    </source>
</evidence>
<proteinExistence type="predicted"/>
<accession>A0A7J7MWJ4</accession>
<keyword evidence="15" id="KW-0325">Glycoprotein</keyword>
<keyword evidence="7 20" id="KW-0732">Signal</keyword>
<dbReference type="FunFam" id="2.90.10.10:FF:000001">
    <property type="entry name" value="G-type lectin S-receptor-like serine/threonine-protein kinase"/>
    <property type="match status" value="1"/>
</dbReference>
<evidence type="ECO:0000256" key="19">
    <source>
        <dbReference type="SAM" id="Phobius"/>
    </source>
</evidence>
<evidence type="ECO:0000256" key="11">
    <source>
        <dbReference type="ARBA" id="ARBA00022989"/>
    </source>
</evidence>
<evidence type="ECO:0000256" key="7">
    <source>
        <dbReference type="ARBA" id="ARBA00022729"/>
    </source>
</evidence>
<protein>
    <recommendedName>
        <fullName evidence="2">non-specific serine/threonine protein kinase</fullName>
        <ecNumber evidence="2">2.7.11.1</ecNumber>
    </recommendedName>
</protein>
<keyword evidence="5" id="KW-0808">Transferase</keyword>
<dbReference type="Gene3D" id="3.30.200.20">
    <property type="entry name" value="Phosphorylase Kinase, domain 1"/>
    <property type="match status" value="2"/>
</dbReference>
<comment type="catalytic activity">
    <reaction evidence="17">
        <text>L-seryl-[protein] + ATP = O-phospho-L-seryl-[protein] + ADP + H(+)</text>
        <dbReference type="Rhea" id="RHEA:17989"/>
        <dbReference type="Rhea" id="RHEA-COMP:9863"/>
        <dbReference type="Rhea" id="RHEA-COMP:11604"/>
        <dbReference type="ChEBI" id="CHEBI:15378"/>
        <dbReference type="ChEBI" id="CHEBI:29999"/>
        <dbReference type="ChEBI" id="CHEBI:30616"/>
        <dbReference type="ChEBI" id="CHEBI:83421"/>
        <dbReference type="ChEBI" id="CHEBI:456216"/>
        <dbReference type="EC" id="2.7.11.1"/>
    </reaction>
</comment>
<feature type="domain" description="Apple" evidence="23">
    <location>
        <begin position="1042"/>
        <end position="1123"/>
    </location>
</feature>
<evidence type="ECO:0000256" key="4">
    <source>
        <dbReference type="ARBA" id="ARBA00022553"/>
    </source>
</evidence>
<dbReference type="FunFam" id="2.90.10.10:FF:000004">
    <property type="entry name" value="G-type lectin S-receptor-like serine/threonine-protein kinase"/>
    <property type="match status" value="1"/>
</dbReference>
<evidence type="ECO:0000256" key="16">
    <source>
        <dbReference type="ARBA" id="ARBA00047899"/>
    </source>
</evidence>
<dbReference type="CDD" id="cd01098">
    <property type="entry name" value="PAN_AP_plant"/>
    <property type="match status" value="2"/>
</dbReference>
<keyword evidence="3" id="KW-0723">Serine/threonine-protein kinase</keyword>
<dbReference type="Pfam" id="PF08276">
    <property type="entry name" value="PAN_2"/>
    <property type="match status" value="2"/>
</dbReference>
<dbReference type="OrthoDB" id="785331at2759"/>
<keyword evidence="12 19" id="KW-0472">Membrane</keyword>
<evidence type="ECO:0000256" key="3">
    <source>
        <dbReference type="ARBA" id="ARBA00022527"/>
    </source>
</evidence>
<dbReference type="InterPro" id="IPR011009">
    <property type="entry name" value="Kinase-like_dom_sf"/>
</dbReference>
<evidence type="ECO:0000256" key="20">
    <source>
        <dbReference type="SAM" id="SignalP"/>
    </source>
</evidence>
<evidence type="ECO:0000256" key="17">
    <source>
        <dbReference type="ARBA" id="ARBA00048679"/>
    </source>
</evidence>
<dbReference type="SUPFAM" id="SSF56112">
    <property type="entry name" value="Protein kinase-like (PK-like)"/>
    <property type="match status" value="2"/>
</dbReference>
<evidence type="ECO:0000256" key="15">
    <source>
        <dbReference type="ARBA" id="ARBA00023180"/>
    </source>
</evidence>
<dbReference type="GO" id="GO:0048544">
    <property type="term" value="P:recognition of pollen"/>
    <property type="evidence" value="ECO:0007669"/>
    <property type="project" value="InterPro"/>
</dbReference>
<evidence type="ECO:0000256" key="14">
    <source>
        <dbReference type="ARBA" id="ARBA00023170"/>
    </source>
</evidence>
<comment type="catalytic activity">
    <reaction evidence="16">
        <text>L-threonyl-[protein] + ATP = O-phospho-L-threonyl-[protein] + ADP + H(+)</text>
        <dbReference type="Rhea" id="RHEA:46608"/>
        <dbReference type="Rhea" id="RHEA-COMP:11060"/>
        <dbReference type="Rhea" id="RHEA-COMP:11605"/>
        <dbReference type="ChEBI" id="CHEBI:15378"/>
        <dbReference type="ChEBI" id="CHEBI:30013"/>
        <dbReference type="ChEBI" id="CHEBI:30616"/>
        <dbReference type="ChEBI" id="CHEBI:61977"/>
        <dbReference type="ChEBI" id="CHEBI:456216"/>
        <dbReference type="EC" id="2.7.11.1"/>
    </reaction>
</comment>
<feature type="binding site" evidence="18">
    <location>
        <position position="1191"/>
    </location>
    <ligand>
        <name>ATP</name>
        <dbReference type="ChEBI" id="CHEBI:30616"/>
    </ligand>
</feature>
<evidence type="ECO:0000256" key="12">
    <source>
        <dbReference type="ARBA" id="ARBA00023136"/>
    </source>
</evidence>
<keyword evidence="13" id="KW-1015">Disulfide bond</keyword>
<dbReference type="SMART" id="SM00108">
    <property type="entry name" value="B_lectin"/>
    <property type="match status" value="2"/>
</dbReference>
<evidence type="ECO:0000256" key="2">
    <source>
        <dbReference type="ARBA" id="ARBA00012513"/>
    </source>
</evidence>
<dbReference type="EC" id="2.7.11.1" evidence="2"/>
<dbReference type="Gene3D" id="2.90.10.10">
    <property type="entry name" value="Bulb-type lectin domain"/>
    <property type="match status" value="2"/>
</dbReference>
<keyword evidence="8 18" id="KW-0547">Nucleotide-binding</keyword>
<dbReference type="InterPro" id="IPR001245">
    <property type="entry name" value="Ser-Thr/Tyr_kinase_cat_dom"/>
</dbReference>
<dbReference type="PROSITE" id="PS50011">
    <property type="entry name" value="PROTEIN_KINASE_DOM"/>
    <property type="match status" value="2"/>
</dbReference>
<feature type="chain" id="PRO_5029509175" description="non-specific serine/threonine protein kinase" evidence="20">
    <location>
        <begin position="23"/>
        <end position="1344"/>
    </location>
</feature>
<keyword evidence="14" id="KW-0675">Receptor</keyword>
<dbReference type="PANTHER" id="PTHR32444">
    <property type="entry name" value="BULB-TYPE LECTIN DOMAIN-CONTAINING PROTEIN"/>
    <property type="match status" value="1"/>
</dbReference>
<feature type="signal peptide" evidence="20">
    <location>
        <begin position="1"/>
        <end position="22"/>
    </location>
</feature>
<feature type="domain" description="Protein kinase" evidence="21">
    <location>
        <begin position="545"/>
        <end position="848"/>
    </location>
</feature>
<evidence type="ECO:0000259" key="21">
    <source>
        <dbReference type="PROSITE" id="PS50011"/>
    </source>
</evidence>
<keyword evidence="6 19" id="KW-0812">Transmembrane</keyword>
<keyword evidence="4" id="KW-0597">Phosphoprotein</keyword>
<dbReference type="InterPro" id="IPR003609">
    <property type="entry name" value="Pan_app"/>
</dbReference>
<evidence type="ECO:0000256" key="18">
    <source>
        <dbReference type="PROSITE-ProRule" id="PRU10141"/>
    </source>
</evidence>
<dbReference type="Pfam" id="PF01453">
    <property type="entry name" value="B_lectin"/>
    <property type="match status" value="2"/>
</dbReference>
<organism evidence="24 25">
    <name type="scientific">Kingdonia uniflora</name>
    <dbReference type="NCBI Taxonomy" id="39325"/>
    <lineage>
        <taxon>Eukaryota</taxon>
        <taxon>Viridiplantae</taxon>
        <taxon>Streptophyta</taxon>
        <taxon>Embryophyta</taxon>
        <taxon>Tracheophyta</taxon>
        <taxon>Spermatophyta</taxon>
        <taxon>Magnoliopsida</taxon>
        <taxon>Ranunculales</taxon>
        <taxon>Circaeasteraceae</taxon>
        <taxon>Kingdonia</taxon>
    </lineage>
</organism>
<dbReference type="SUPFAM" id="SSF51110">
    <property type="entry name" value="alpha-D-mannose-specific plant lectins"/>
    <property type="match status" value="2"/>
</dbReference>
<feature type="transmembrane region" description="Helical" evidence="19">
    <location>
        <begin position="479"/>
        <end position="500"/>
    </location>
</feature>
<dbReference type="Gene3D" id="3.50.4.10">
    <property type="entry name" value="Hepatocyte Growth Factor"/>
    <property type="match status" value="1"/>
</dbReference>
<evidence type="ECO:0000256" key="5">
    <source>
        <dbReference type="ARBA" id="ARBA00022679"/>
    </source>
</evidence>
<dbReference type="Proteomes" id="UP000541444">
    <property type="component" value="Unassembled WGS sequence"/>
</dbReference>
<evidence type="ECO:0000256" key="13">
    <source>
        <dbReference type="ARBA" id="ARBA00023157"/>
    </source>
</evidence>
<dbReference type="InterPro" id="IPR001480">
    <property type="entry name" value="Bulb-type_lectin_dom"/>
</dbReference>
<comment type="subcellular location">
    <subcellularLocation>
        <location evidence="1">Membrane</location>
        <topology evidence="1">Single-pass membrane protein</topology>
    </subcellularLocation>
</comment>
<keyword evidence="11 19" id="KW-1133">Transmembrane helix</keyword>
<dbReference type="Pfam" id="PF00954">
    <property type="entry name" value="S_locus_glycop"/>
    <property type="match status" value="2"/>
</dbReference>
<gene>
    <name evidence="24" type="ORF">GIB67_032685</name>
</gene>
<sequence>MRGAFLFVFLCTSQIFIIKCSTSTDTLRQNRSILDNQTVVSADESFELGFFSPSNYSNNRYLGVWFKIPKKTVVWVANRNNPLTDSSGILKISENRNLVLLNGTNSVIWSSVESNHSKADNPVIAQLLNSGNLVLRYEGKDDPDSYIWQSFDYPTDTLLAGMKLGWNLKTGFNRNLTSWKNDKDPSTGDFTGWIDPRGFPQMVVNQGSNRSARAGPWNGLRFSGSFELDPNQVFIPFFIFNTDQVYAAYNRTNGSIITRFVMDTTGILTQLTWSELRMIWTILQTVQKDRCDNYSLCGAYGVCNIDNSPPCNCLEGFTPKSQEDWDQIDWTGGCIRKTQLGCLNGDGFVEVSSVKVPDTSWSFLSITMTLKECERECLKNCSCVAYANSDIRKGGSGCVMWFSDLLDIRIAPTNGQDIYLRLAASELGNQLLNKSFLSDFTDLVLLQVIRQHAMTFSFLSFEHIEKMGKSGKKRRRTAVVVSLSIFLGILLSGLAIWFIIWRARRKQRGKPENKSCEKDTDEIQNNELDLPTFDFLTIAKATNNFSLDNKVGEGGFGPVYKGKLVNGQEIAVKRFSKKSGQGVQEFQNEVILIAKLQHRNLVRLLGCSIQRQETMLIYEYMPNKSLDQFIFGTASKLIDTSIEDSLQASEVLRCIHVGLLCVQQRPEERPNMPYVVLMLSSETVSLPQPNRPGFYNERSLVGADSSSSGKKFCSTDITVTCIQATDTLTGTQSITGSQTLVSAGETFELGFFSPSNSSNNRYLGIWFKIPNKTVVWVANRNNALVNSSGLLKIDENRNLALLNGTNSVIWSSSSSNDSKADDPVIAQLLDSGNFVLRYESNNDSESYIWQSFDYPLDSLLDGMKLGWNLETGFSRNLTSWKNDNDPSPGEFTAWIDPRGFPQLVVDQGSIRVSRAGPWNGVRFSGSPELNSNAVFSPFFAFNKEEVYTAFEQSGSVISRFVMDPSGVLQVLTWNDGQLEWSILQTVQKDRCDSYSVCGAYGSCDINDSPICSCLEGFMPKSQQDWDQIDWTGGCIPKTKLNCLKGDGFLKVESIKLPDTSGSVVDTTMNLKECKSECLKNCSCVAYANSDIRNGGSGCLMWFSDLVDIKLFSVNGQDLYLRMAASELGYTEYNAREGYTDEIEKKLELPTFDFLSITAATNSFSLENKLGEGGFGSVYMGKLENGKEIAVKRLSQRSIQGINEFQNEVILIAKLQHRNLVRLLGCCIQRQETILIYEYMPNKSLDSFIFGKALNLIDTSMGEPLLASEVLRCIQVGLLCVQQRTEDRPDMPYVVLMLSSETVSLPQPKQPGYYNERSLVDADQALFTGRIFSSNEVTMTHTGGR</sequence>
<dbReference type="GO" id="GO:0016020">
    <property type="term" value="C:membrane"/>
    <property type="evidence" value="ECO:0007669"/>
    <property type="project" value="UniProtKB-SubCell"/>
</dbReference>
<dbReference type="InterPro" id="IPR000719">
    <property type="entry name" value="Prot_kinase_dom"/>
</dbReference>
<evidence type="ECO:0000313" key="24">
    <source>
        <dbReference type="EMBL" id="KAF6159068.1"/>
    </source>
</evidence>
<evidence type="ECO:0000259" key="23">
    <source>
        <dbReference type="PROSITE" id="PS50948"/>
    </source>
</evidence>
<keyword evidence="25" id="KW-1185">Reference proteome</keyword>
<reference evidence="24 25" key="1">
    <citation type="journal article" date="2020" name="IScience">
        <title>Genome Sequencing of the Endangered Kingdonia uniflora (Circaeasteraceae, Ranunculales) Reveals Potential Mechanisms of Evolutionary Specialization.</title>
        <authorList>
            <person name="Sun Y."/>
            <person name="Deng T."/>
            <person name="Zhang A."/>
            <person name="Moore M.J."/>
            <person name="Landis J.B."/>
            <person name="Lin N."/>
            <person name="Zhang H."/>
            <person name="Zhang X."/>
            <person name="Huang J."/>
            <person name="Zhang X."/>
            <person name="Sun H."/>
            <person name="Wang H."/>
        </authorList>
    </citation>
    <scope>NUCLEOTIDE SEQUENCE [LARGE SCALE GENOMIC DNA]</scope>
    <source>
        <strain evidence="24">TB1705</strain>
        <tissue evidence="24">Leaf</tissue>
    </source>
</reference>
<feature type="domain" description="Protein kinase" evidence="21">
    <location>
        <begin position="1163"/>
        <end position="1344"/>
    </location>
</feature>
<dbReference type="InterPro" id="IPR036426">
    <property type="entry name" value="Bulb-type_lectin_dom_sf"/>
</dbReference>
<dbReference type="GO" id="GO:0004674">
    <property type="term" value="F:protein serine/threonine kinase activity"/>
    <property type="evidence" value="ECO:0007669"/>
    <property type="project" value="UniProtKB-KW"/>
</dbReference>
<evidence type="ECO:0000256" key="10">
    <source>
        <dbReference type="ARBA" id="ARBA00022840"/>
    </source>
</evidence>
<evidence type="ECO:0000256" key="8">
    <source>
        <dbReference type="ARBA" id="ARBA00022741"/>
    </source>
</evidence>
<dbReference type="Pfam" id="PF11883">
    <property type="entry name" value="DUF3403"/>
    <property type="match status" value="2"/>
</dbReference>